<dbReference type="PROSITE" id="PS50111">
    <property type="entry name" value="CHEMOTAXIS_TRANSDUC_2"/>
    <property type="match status" value="1"/>
</dbReference>
<dbReference type="GO" id="GO:0007165">
    <property type="term" value="P:signal transduction"/>
    <property type="evidence" value="ECO:0007669"/>
    <property type="project" value="UniProtKB-KW"/>
</dbReference>
<evidence type="ECO:0000259" key="6">
    <source>
        <dbReference type="PROSITE" id="PS50111"/>
    </source>
</evidence>
<feature type="region of interest" description="Disordered" evidence="4">
    <location>
        <begin position="1019"/>
        <end position="1048"/>
    </location>
</feature>
<dbReference type="Gene3D" id="3.30.450.20">
    <property type="entry name" value="PAS domain"/>
    <property type="match status" value="2"/>
</dbReference>
<proteinExistence type="inferred from homology"/>
<sequence>MKFKSLQMKMVTVFGLCLLITGGAMVGYGIVSAKNREAFVTGSATEFATAAAKEQILEKARAVSFEIDAEIEVALNAARTLADMLAGVKDETVNLGIDRDQIDGILRMALERNRTFLGTYTLWEPDALDGLDDVYAGTKGYDQTGRFITYWNRKADGAVAREAPVDYENHEKYDNGVRKGEYYLLPRERKKECVIAPYPYPVQGEIVWMTSLVAPIMANGTFYGIAGVDMCLDFIQSLADRVNGAFYGGAGQMAIVSYDGILAAVSGRPELVGKHFKAWGHKDWQKDMDSIRSGKENIILKDDQLDIHVPLSLGRSGTSWAVIIELPRDAMLARVYDLTQALKKRGQRDVLWQILVGMGVTLAVLVGIWFISKHIAEPITVIAETAIAVANGDFSRNIEIQQHDEIGKLADAFRHMKETIARVLNNMEMLTQGIQDGQLDIRGETGSFSGSWRELVAGMNSVVSAFAVPLGMTADHIDRIAKGDIPEKITDEYNGDFNTIRNNLNILTGNLRDVLRETDGLIRAVQEGRLDACGNADAFAGSWHELVAGMNSVVSAFVVPLGMTADHIDRIAKGDIPEKITDEYNGDFNTIRNNLNILTGNLRDVLRETDGLIRAVQEGRLDACGDADAFAGSWRELVAGMNGVVSAFAVPLGMTADHIDRIAKGDIPEKITDEYNGGFNVIRNNLNMLTDATNEVTLLAEEMAAGNLTTEVRERSAGDKLMQALNSMIRELRHVVAKVKTAADSMASGSQQMSSGSEKMSQGAAEQASAAEEASASMEQMAANIRQNADNAGATGRIALKSAGDAGESGKAVAETVTAMKEIARKILIIEDIAGQTDLLALNAAIEAARAGENGRGFAVVASEVRKLAERSKKAASEISELSASSVAVAERTGDMLENLVPAIQKTAELVQEISAASSEQDRGTEQINRAIQQLDTVIQQNASASGDMASTAGELAVQAGQLRSAIGFFRVDENSLKKKRAVEKISDTGNGTGDAPVSVNADRESKYHGYISMISAQADHMPSGSGTGISERHRKGNGEDTEFEKYR</sequence>
<dbReference type="SMART" id="SM00283">
    <property type="entry name" value="MA"/>
    <property type="match status" value="1"/>
</dbReference>
<evidence type="ECO:0000256" key="1">
    <source>
        <dbReference type="ARBA" id="ARBA00022500"/>
    </source>
</evidence>
<evidence type="ECO:0000256" key="3">
    <source>
        <dbReference type="PROSITE-ProRule" id="PRU00284"/>
    </source>
</evidence>
<feature type="domain" description="HAMP" evidence="7">
    <location>
        <begin position="373"/>
        <end position="425"/>
    </location>
</feature>
<feature type="domain" description="HAMP" evidence="7">
    <location>
        <begin position="555"/>
        <end position="607"/>
    </location>
</feature>
<accession>A0A401FV52</accession>
<evidence type="ECO:0000313" key="9">
    <source>
        <dbReference type="Proteomes" id="UP000288096"/>
    </source>
</evidence>
<dbReference type="Proteomes" id="UP000288096">
    <property type="component" value="Unassembled WGS sequence"/>
</dbReference>
<dbReference type="PROSITE" id="PS50885">
    <property type="entry name" value="HAMP"/>
    <property type="match status" value="4"/>
</dbReference>
<dbReference type="Gene3D" id="1.20.120.1530">
    <property type="match status" value="2"/>
</dbReference>
<dbReference type="SMART" id="SM00304">
    <property type="entry name" value="HAMP"/>
    <property type="match status" value="4"/>
</dbReference>
<dbReference type="Pfam" id="PF18947">
    <property type="entry name" value="HAMP_2"/>
    <property type="match status" value="3"/>
</dbReference>
<dbReference type="CDD" id="cd11386">
    <property type="entry name" value="MCP_signal"/>
    <property type="match status" value="1"/>
</dbReference>
<feature type="domain" description="Methyl-accepting transducer" evidence="6">
    <location>
        <begin position="742"/>
        <end position="957"/>
    </location>
</feature>
<dbReference type="PANTHER" id="PTHR43531:SF11">
    <property type="entry name" value="METHYL-ACCEPTING CHEMOTAXIS PROTEIN 3"/>
    <property type="match status" value="1"/>
</dbReference>
<name>A0A401FV52_9BACT</name>
<comment type="caution">
    <text evidence="8">The sequence shown here is derived from an EMBL/GenBank/DDBJ whole genome shotgun (WGS) entry which is preliminary data.</text>
</comment>
<feature type="transmembrane region" description="Helical" evidence="5">
    <location>
        <begin position="350"/>
        <end position="371"/>
    </location>
</feature>
<dbReference type="CDD" id="cd12913">
    <property type="entry name" value="PDC1_MCP_like"/>
    <property type="match status" value="1"/>
</dbReference>
<evidence type="ECO:0000256" key="2">
    <source>
        <dbReference type="ARBA" id="ARBA00029447"/>
    </source>
</evidence>
<dbReference type="CDD" id="cd06225">
    <property type="entry name" value="HAMP"/>
    <property type="match status" value="1"/>
</dbReference>
<keyword evidence="5" id="KW-0812">Transmembrane</keyword>
<protein>
    <submittedName>
        <fullName evidence="8">Methyl-accepting chemotaxis sensory transducer</fullName>
    </submittedName>
</protein>
<dbReference type="AlphaFoldDB" id="A0A401FV52"/>
<dbReference type="InterPro" id="IPR003660">
    <property type="entry name" value="HAMP_dom"/>
</dbReference>
<reference evidence="9" key="2">
    <citation type="submission" date="2019-01" db="EMBL/GenBank/DDBJ databases">
        <title>Genome sequence of Desulfonema ishimotonii strain Tokyo 01.</title>
        <authorList>
            <person name="Fukui M."/>
        </authorList>
    </citation>
    <scope>NUCLEOTIDE SEQUENCE [LARGE SCALE GENOMIC DNA]</scope>
    <source>
        <strain evidence="9">Tokyo 01</strain>
    </source>
</reference>
<feature type="domain" description="HAMP" evidence="7">
    <location>
        <begin position="687"/>
        <end position="737"/>
    </location>
</feature>
<evidence type="ECO:0000256" key="5">
    <source>
        <dbReference type="SAM" id="Phobius"/>
    </source>
</evidence>
<comment type="similarity">
    <text evidence="2">Belongs to the methyl-accepting chemotaxis (MCP) protein family.</text>
</comment>
<evidence type="ECO:0000256" key="4">
    <source>
        <dbReference type="SAM" id="MobiDB-lite"/>
    </source>
</evidence>
<keyword evidence="1" id="KW-0145">Chemotaxis</keyword>
<dbReference type="InterPro" id="IPR004089">
    <property type="entry name" value="MCPsignal_dom"/>
</dbReference>
<keyword evidence="5" id="KW-0472">Membrane</keyword>
<evidence type="ECO:0000313" key="8">
    <source>
        <dbReference type="EMBL" id="GBC60846.1"/>
    </source>
</evidence>
<dbReference type="EMBL" id="BEXT01000001">
    <property type="protein sequence ID" value="GBC60846.1"/>
    <property type="molecule type" value="Genomic_DNA"/>
</dbReference>
<dbReference type="InterPro" id="IPR051310">
    <property type="entry name" value="MCP_chemotaxis"/>
</dbReference>
<dbReference type="GO" id="GO:0006935">
    <property type="term" value="P:chemotaxis"/>
    <property type="evidence" value="ECO:0007669"/>
    <property type="project" value="UniProtKB-KW"/>
</dbReference>
<keyword evidence="9" id="KW-1185">Reference proteome</keyword>
<dbReference type="Pfam" id="PF00672">
    <property type="entry name" value="HAMP"/>
    <property type="match status" value="1"/>
</dbReference>
<feature type="domain" description="HAMP" evidence="7">
    <location>
        <begin position="464"/>
        <end position="516"/>
    </location>
</feature>
<dbReference type="Gene3D" id="1.10.287.950">
    <property type="entry name" value="Methyl-accepting chemotaxis protein"/>
    <property type="match status" value="1"/>
</dbReference>
<dbReference type="PANTHER" id="PTHR43531">
    <property type="entry name" value="PROTEIN ICFG"/>
    <property type="match status" value="1"/>
</dbReference>
<dbReference type="SUPFAM" id="SSF158472">
    <property type="entry name" value="HAMP domain-like"/>
    <property type="match status" value="1"/>
</dbReference>
<dbReference type="Pfam" id="PF22673">
    <property type="entry name" value="MCP-like_PDC_1"/>
    <property type="match status" value="1"/>
</dbReference>
<dbReference type="SUPFAM" id="SSF58104">
    <property type="entry name" value="Methyl-accepting chemotaxis protein (MCP) signaling domain"/>
    <property type="match status" value="1"/>
</dbReference>
<keyword evidence="3" id="KW-0807">Transducer</keyword>
<reference evidence="9" key="1">
    <citation type="submission" date="2017-11" db="EMBL/GenBank/DDBJ databases">
        <authorList>
            <person name="Watanabe M."/>
            <person name="Kojima H."/>
        </authorList>
    </citation>
    <scope>NUCLEOTIDE SEQUENCE [LARGE SCALE GENOMIC DNA]</scope>
    <source>
        <strain evidence="9">Tokyo 01</strain>
    </source>
</reference>
<gene>
    <name evidence="8" type="ORF">DENIS_1805</name>
</gene>
<dbReference type="Pfam" id="PF00015">
    <property type="entry name" value="MCPsignal"/>
    <property type="match status" value="1"/>
</dbReference>
<organism evidence="8 9">
    <name type="scientific">Desulfonema ishimotonii</name>
    <dbReference type="NCBI Taxonomy" id="45657"/>
    <lineage>
        <taxon>Bacteria</taxon>
        <taxon>Pseudomonadati</taxon>
        <taxon>Thermodesulfobacteriota</taxon>
        <taxon>Desulfobacteria</taxon>
        <taxon>Desulfobacterales</taxon>
        <taxon>Desulfococcaceae</taxon>
        <taxon>Desulfonema</taxon>
    </lineage>
</organism>
<dbReference type="RefSeq" id="WP_166404993.1">
    <property type="nucleotide sequence ID" value="NZ_BEXT01000001.1"/>
</dbReference>
<feature type="region of interest" description="Disordered" evidence="4">
    <location>
        <begin position="743"/>
        <end position="778"/>
    </location>
</feature>
<evidence type="ECO:0000259" key="7">
    <source>
        <dbReference type="PROSITE" id="PS50885"/>
    </source>
</evidence>
<keyword evidence="5" id="KW-1133">Transmembrane helix</keyword>
<dbReference type="GO" id="GO:0016020">
    <property type="term" value="C:membrane"/>
    <property type="evidence" value="ECO:0007669"/>
    <property type="project" value="InterPro"/>
</dbReference>